<protein>
    <recommendedName>
        <fullName evidence="7">LPXTG cell wall anchor domain-containing protein</fullName>
    </recommendedName>
</protein>
<comment type="caution">
    <text evidence="3">The sequence shown here is derived from an EMBL/GenBank/DDBJ whole genome shotgun (WGS) entry which is preliminary data.</text>
</comment>
<feature type="transmembrane region" description="Helical" evidence="2">
    <location>
        <begin position="86"/>
        <end position="103"/>
    </location>
</feature>
<keyword evidence="2" id="KW-1133">Transmembrane helix</keyword>
<keyword evidence="6" id="KW-1185">Reference proteome</keyword>
<reference evidence="5 6" key="1">
    <citation type="submission" date="2016-12" db="EMBL/GenBank/DDBJ databases">
        <authorList>
            <person name="Gulvik C.A."/>
        </authorList>
    </citation>
    <scope>NUCLEOTIDE SEQUENCE [LARGE SCALE GENOMIC DNA]</scope>
    <source>
        <strain evidence="4 6">12-5202</strain>
        <strain evidence="3 5">12-5291</strain>
    </source>
</reference>
<dbReference type="NCBIfam" id="TIGR01167">
    <property type="entry name" value="LPXTG_anchor"/>
    <property type="match status" value="1"/>
</dbReference>
<evidence type="ECO:0000313" key="3">
    <source>
        <dbReference type="EMBL" id="ONK29628.1"/>
    </source>
</evidence>
<evidence type="ECO:0000256" key="2">
    <source>
        <dbReference type="SAM" id="Phobius"/>
    </source>
</evidence>
<dbReference type="Proteomes" id="UP000188946">
    <property type="component" value="Unassembled WGS sequence"/>
</dbReference>
<accession>A0AB36JSR1</accession>
<keyword evidence="2" id="KW-0472">Membrane</keyword>
<gene>
    <name evidence="4" type="ORF">BVE84_02295</name>
    <name evidence="3" type="ORF">BVE86_00985</name>
</gene>
<evidence type="ECO:0000313" key="5">
    <source>
        <dbReference type="Proteomes" id="UP000188600"/>
    </source>
</evidence>
<feature type="compositionally biased region" description="Polar residues" evidence="1">
    <location>
        <begin position="16"/>
        <end position="36"/>
    </location>
</feature>
<feature type="transmembrane region" description="Helical" evidence="2">
    <location>
        <begin position="62"/>
        <end position="80"/>
    </location>
</feature>
<dbReference type="EMBL" id="MSPT01000001">
    <property type="protein sequence ID" value="ONK29628.1"/>
    <property type="molecule type" value="Genomic_DNA"/>
</dbReference>
<organism evidence="3 5">
    <name type="scientific">Streptococcus azizii</name>
    <dbReference type="NCBI Taxonomy" id="1579424"/>
    <lineage>
        <taxon>Bacteria</taxon>
        <taxon>Bacillati</taxon>
        <taxon>Bacillota</taxon>
        <taxon>Bacilli</taxon>
        <taxon>Lactobacillales</taxon>
        <taxon>Streptococcaceae</taxon>
        <taxon>Streptococcus</taxon>
    </lineage>
</organism>
<dbReference type="Proteomes" id="UP000188600">
    <property type="component" value="Unassembled WGS sequence"/>
</dbReference>
<evidence type="ECO:0008006" key="7">
    <source>
        <dbReference type="Google" id="ProtNLM"/>
    </source>
</evidence>
<sequence>MDNIRKKTEVCLDKPTGNNTASNNTSETKNTTQANSDKIVSVDGKQQSSISAPNTGISGDSILPLLVLLVIFIVASVLLFKKGKRFVVFAFIAVSTFASFNLLNRSAMAVIPGCQKVGYSDYDIIVDFDQPVYYDGKFVNFVKVDGTGDSDKDDEMVNRILDNIDEIRTFGYLAVSSASIIKPHWDAEEQFYSVHFDEHD</sequence>
<dbReference type="RefSeq" id="WP_076995465.1">
    <property type="nucleotide sequence ID" value="NZ_MSPR01000002.1"/>
</dbReference>
<proteinExistence type="predicted"/>
<keyword evidence="2" id="KW-0812">Transmembrane</keyword>
<evidence type="ECO:0000313" key="6">
    <source>
        <dbReference type="Proteomes" id="UP000188946"/>
    </source>
</evidence>
<dbReference type="EMBL" id="MSPR01000002">
    <property type="protein sequence ID" value="ONK30912.1"/>
    <property type="molecule type" value="Genomic_DNA"/>
</dbReference>
<dbReference type="AlphaFoldDB" id="A0AB36JSR1"/>
<evidence type="ECO:0000313" key="4">
    <source>
        <dbReference type="EMBL" id="ONK30912.1"/>
    </source>
</evidence>
<name>A0AB36JSR1_9STRE</name>
<feature type="region of interest" description="Disordered" evidence="1">
    <location>
        <begin position="12"/>
        <end position="36"/>
    </location>
</feature>
<evidence type="ECO:0000256" key="1">
    <source>
        <dbReference type="SAM" id="MobiDB-lite"/>
    </source>
</evidence>